<keyword evidence="20" id="KW-1185">Reference proteome</keyword>
<dbReference type="PANTHER" id="PTHR12953">
    <property type="entry name" value="MEMBRANE PROTEIN CH1 RELATED"/>
    <property type="match status" value="1"/>
</dbReference>
<feature type="region of interest" description="Disordered" evidence="16">
    <location>
        <begin position="33"/>
        <end position="63"/>
    </location>
</feature>
<name>A0A665V0S3_ECHNA</name>
<protein>
    <recommendedName>
        <fullName evidence="13">SUN domain-containing ossification factor</fullName>
    </recommendedName>
    <alternativeName>
        <fullName evidence="15">Membrane protein CH1</fullName>
    </alternativeName>
    <alternativeName>
        <fullName evidence="14">SUN-like protein 1</fullName>
    </alternativeName>
</protein>
<evidence type="ECO:0000313" key="20">
    <source>
        <dbReference type="Proteomes" id="UP000472264"/>
    </source>
</evidence>
<keyword evidence="3" id="KW-0812">Transmembrane</keyword>
<reference evidence="19" key="3">
    <citation type="submission" date="2025-09" db="UniProtKB">
        <authorList>
            <consortium name="Ensembl"/>
        </authorList>
    </citation>
    <scope>IDENTIFICATION</scope>
</reference>
<feature type="region of interest" description="Disordered" evidence="16">
    <location>
        <begin position="1163"/>
        <end position="1187"/>
    </location>
</feature>
<keyword evidence="6" id="KW-0892">Osteogenesis</keyword>
<feature type="region of interest" description="Disordered" evidence="16">
    <location>
        <begin position="721"/>
        <end position="803"/>
    </location>
</feature>
<feature type="chain" id="PRO_5025494486" description="SUN domain-containing ossification factor" evidence="17">
    <location>
        <begin position="24"/>
        <end position="1335"/>
    </location>
</feature>
<comment type="function">
    <text evidence="12">Required for bone modeling during late embryogenesis. Regulates type I collagen synthesis in osteoblasts during their postnatal maturation.</text>
</comment>
<evidence type="ECO:0000256" key="1">
    <source>
        <dbReference type="ARBA" id="ARBA00022473"/>
    </source>
</evidence>
<evidence type="ECO:0000256" key="4">
    <source>
        <dbReference type="ARBA" id="ARBA00022729"/>
    </source>
</evidence>
<feature type="compositionally biased region" description="Polar residues" evidence="16">
    <location>
        <begin position="968"/>
        <end position="983"/>
    </location>
</feature>
<evidence type="ECO:0000256" key="3">
    <source>
        <dbReference type="ARBA" id="ARBA00022692"/>
    </source>
</evidence>
<evidence type="ECO:0000256" key="6">
    <source>
        <dbReference type="ARBA" id="ARBA00022855"/>
    </source>
</evidence>
<keyword evidence="9" id="KW-0472">Membrane</keyword>
<dbReference type="PROSITE" id="PS51469">
    <property type="entry name" value="SUN"/>
    <property type="match status" value="1"/>
</dbReference>
<evidence type="ECO:0000256" key="13">
    <source>
        <dbReference type="ARBA" id="ARBA00067685"/>
    </source>
</evidence>
<feature type="compositionally biased region" description="Basic and acidic residues" evidence="16">
    <location>
        <begin position="53"/>
        <end position="63"/>
    </location>
</feature>
<feature type="compositionally biased region" description="Polar residues" evidence="16">
    <location>
        <begin position="201"/>
        <end position="224"/>
    </location>
</feature>
<dbReference type="GO" id="GO:0034975">
    <property type="term" value="P:protein folding in endoplasmic reticulum"/>
    <property type="evidence" value="ECO:0007669"/>
    <property type="project" value="TreeGrafter"/>
</dbReference>
<keyword evidence="4 17" id="KW-0732">Signal</keyword>
<dbReference type="Ensembl" id="ENSENLT00000026258.1">
    <property type="protein sequence ID" value="ENSENLP00000025453.1"/>
    <property type="gene ID" value="ENSENLG00000011469.1"/>
</dbReference>
<organism evidence="19 20">
    <name type="scientific">Echeneis naucrates</name>
    <name type="common">Live sharksucker</name>
    <dbReference type="NCBI Taxonomy" id="173247"/>
    <lineage>
        <taxon>Eukaryota</taxon>
        <taxon>Metazoa</taxon>
        <taxon>Chordata</taxon>
        <taxon>Craniata</taxon>
        <taxon>Vertebrata</taxon>
        <taxon>Euteleostomi</taxon>
        <taxon>Actinopterygii</taxon>
        <taxon>Neopterygii</taxon>
        <taxon>Teleostei</taxon>
        <taxon>Neoteleostei</taxon>
        <taxon>Acanthomorphata</taxon>
        <taxon>Carangaria</taxon>
        <taxon>Carangiformes</taxon>
        <taxon>Echeneidae</taxon>
        <taxon>Echeneis</taxon>
    </lineage>
</organism>
<dbReference type="OrthoDB" id="266334at2759"/>
<evidence type="ECO:0000256" key="5">
    <source>
        <dbReference type="ARBA" id="ARBA00022824"/>
    </source>
</evidence>
<feature type="compositionally biased region" description="Basic and acidic residues" evidence="16">
    <location>
        <begin position="117"/>
        <end position="144"/>
    </location>
</feature>
<dbReference type="GO" id="GO:0030867">
    <property type="term" value="C:rough endoplasmic reticulum membrane"/>
    <property type="evidence" value="ECO:0007669"/>
    <property type="project" value="UniProtKB-SubCell"/>
</dbReference>
<comment type="subcellular location">
    <subcellularLocation>
        <location evidence="11">Rough endoplasmic reticulum membrane</location>
        <topology evidence="11">Single-pass type I membrane protein</topology>
    </subcellularLocation>
</comment>
<feature type="region of interest" description="Disordered" evidence="16">
    <location>
        <begin position="186"/>
        <end position="276"/>
    </location>
</feature>
<reference evidence="19" key="2">
    <citation type="submission" date="2025-08" db="UniProtKB">
        <authorList>
            <consortium name="Ensembl"/>
        </authorList>
    </citation>
    <scope>IDENTIFICATION</scope>
</reference>
<feature type="compositionally biased region" description="Polar residues" evidence="16">
    <location>
        <begin position="233"/>
        <end position="248"/>
    </location>
</feature>
<evidence type="ECO:0000256" key="15">
    <source>
        <dbReference type="ARBA" id="ARBA00081911"/>
    </source>
</evidence>
<dbReference type="GO" id="GO:0046850">
    <property type="term" value="P:regulation of bone remodeling"/>
    <property type="evidence" value="ECO:0007669"/>
    <property type="project" value="TreeGrafter"/>
</dbReference>
<feature type="signal peptide" evidence="17">
    <location>
        <begin position="1"/>
        <end position="23"/>
    </location>
</feature>
<feature type="domain" description="SUN" evidence="18">
    <location>
        <begin position="287"/>
        <end position="460"/>
    </location>
</feature>
<dbReference type="Pfam" id="PF07738">
    <property type="entry name" value="Sad1_UNC"/>
    <property type="match status" value="1"/>
</dbReference>
<feature type="compositionally biased region" description="Polar residues" evidence="16">
    <location>
        <begin position="891"/>
        <end position="906"/>
    </location>
</feature>
<dbReference type="RefSeq" id="XP_029380463.1">
    <property type="nucleotide sequence ID" value="XM_029524603.1"/>
</dbReference>
<feature type="compositionally biased region" description="Polar residues" evidence="16">
    <location>
        <begin position="256"/>
        <end position="269"/>
    </location>
</feature>
<evidence type="ECO:0000256" key="12">
    <source>
        <dbReference type="ARBA" id="ARBA00055064"/>
    </source>
</evidence>
<evidence type="ECO:0000313" key="19">
    <source>
        <dbReference type="Ensembl" id="ENSENLP00000025453.1"/>
    </source>
</evidence>
<feature type="compositionally biased region" description="Acidic residues" evidence="16">
    <location>
        <begin position="105"/>
        <end position="116"/>
    </location>
</feature>
<evidence type="ECO:0000256" key="10">
    <source>
        <dbReference type="ARBA" id="ARBA00023180"/>
    </source>
</evidence>
<feature type="compositionally biased region" description="Polar residues" evidence="16">
    <location>
        <begin position="763"/>
        <end position="781"/>
    </location>
</feature>
<keyword evidence="2" id="KW-0597">Phosphoprotein</keyword>
<feature type="compositionally biased region" description="Low complexity" evidence="16">
    <location>
        <begin position="571"/>
        <end position="582"/>
    </location>
</feature>
<evidence type="ECO:0000259" key="18">
    <source>
        <dbReference type="PROSITE" id="PS51469"/>
    </source>
</evidence>
<keyword evidence="1" id="KW-0217">Developmental protein</keyword>
<accession>A0A665V0S3</accession>
<dbReference type="PANTHER" id="PTHR12953:SF0">
    <property type="entry name" value="SUN DOMAIN-CONTAINING OSSIFICATION FACTOR"/>
    <property type="match status" value="1"/>
</dbReference>
<keyword evidence="10" id="KW-0325">Glycoprotein</keyword>
<feature type="region of interest" description="Disordered" evidence="16">
    <location>
        <begin position="827"/>
        <end position="983"/>
    </location>
</feature>
<evidence type="ECO:0000256" key="2">
    <source>
        <dbReference type="ARBA" id="ARBA00022553"/>
    </source>
</evidence>
<evidence type="ECO:0000256" key="14">
    <source>
        <dbReference type="ARBA" id="ARBA00075366"/>
    </source>
</evidence>
<dbReference type="InterPro" id="IPR012919">
    <property type="entry name" value="SUN_dom"/>
</dbReference>
<feature type="compositionally biased region" description="Polar residues" evidence="16">
    <location>
        <begin position="850"/>
        <end position="860"/>
    </location>
</feature>
<dbReference type="GeneID" id="115057469"/>
<gene>
    <name evidence="19" type="primary">LOC115057469</name>
</gene>
<dbReference type="InParanoid" id="A0A665V0S3"/>
<keyword evidence="8" id="KW-0175">Coiled coil</keyword>
<dbReference type="GO" id="GO:0001503">
    <property type="term" value="P:ossification"/>
    <property type="evidence" value="ECO:0007669"/>
    <property type="project" value="UniProtKB-KW"/>
</dbReference>
<sequence length="1335" mass="147594">MKMTAQLWRVVSVWLCVVAVCRCPRGYVGCTDSHQEAQRPVSSQDLSSEEESGEKTPHHKVEESWDLLAQPLSEKELLIDDNQQNEVQMTQQVDKKEQYSELFEMDESTVEEEVEADKETKSESELEARSENQHHETSVIKDHNLATLLPSSDTVSGFAAELKESSDNIPNSVSDDAADVAAPDILESDLPPTDCEEENNPYDSDSSPSTVLENTSNVHITGTKTHADPHLTSPPSHSTQHLEANTSLELKEQDLSSHVTTDTDSTQSNKDPEDIPTFDEWKRKMMEVEKKKTLSTHTSNNGGSHVVKKVQKNFNNYASVECGAKILGANPEAKSTSAILKENMDLYMLNPCSNKIWFIIELCEPIQLKQLDIANFELFSSTPKDFLVSISDRYPTNKWLKLGTFHARDERTVQSFPLDEHLYAKYVKMFTKYIKVELVSHFGCEHFCPLSLIRVFGTSMVEEYEEIADPSERPDDQDDDVDYLPGYAVGEVKSSKNLIGSAKDVILNMVNNLAVNVLGGGPEMQGNISSHEVNITEPSEQLEINSQTASKDLTSAPDSEEVEVSPNPNIPTTAPPSAEAPAPETPEIDTKIQELPPVEEKVVIPLTKDEEEPICSTVTLLDNEEEVEEENEKRDHHKQQQEHQNFCAQLPAFSSSCSCTTSFQEYIHQQCSVLLSKKRKCQTTDNKKMIPPVHTSTWHLPLSPSACPEPPLHYSEIHHLHEKEQASEQQPESGVGPSEAPQPLGNIIVSHKESMSEPPVLEPSQTSSFPKPSATDSSAAKSSPIVETPQPSSEQTVKELRPEKTLDVLAVEKHTEPSVSLSSFINVEPTVSDTGDNVTVETTEEKPNLDVSQSETNPTVQIPEKTDQSQVVLPTTAPHLGHHSDSPGVPESSTASTELSHPSSDTVAELEPSGGAPVIAETKTEDITEDTSTSGGNGQLPHPSPPAQSSSPPPPTSPSLSDIYAETPNGTEQNGNLVHGSSQKESVFMRLNNRIKALEMNMSLSGRYLEQLSQRYRKQMEEMQKAFNKTIIKLQNTSRIAEEQDLRQTESIHLLQGQLENVTRLVLNLSVRVSQLQSEVSDRQNYLLLSLMMCLCLGLLLCANRCRISTIPPAVEPETPIPKSYTYCCPERQFSSCDETGLKRRASYPLINSDSLQLVTTAGPELLHPEGTQRLPADKKRRRRKVKSLEKVETLKPSFHAAPELNNGAVMCNGVPITTNPTPFTKMLLQPTFRDSPSEGSSEGSSHSDDPSFCGIPTACSRICDSFPPPKTRAEKRALRRHRPKPSCAVVDLLQAPNRDRSEPLPISTIEDLMNRKPEKSSGTFRVNVTLSGPV</sequence>
<feature type="region of interest" description="Disordered" evidence="16">
    <location>
        <begin position="549"/>
        <end position="585"/>
    </location>
</feature>
<evidence type="ECO:0000256" key="17">
    <source>
        <dbReference type="SAM" id="SignalP"/>
    </source>
</evidence>
<dbReference type="Proteomes" id="UP000472264">
    <property type="component" value="Chromosome 17"/>
</dbReference>
<evidence type="ECO:0000256" key="7">
    <source>
        <dbReference type="ARBA" id="ARBA00022989"/>
    </source>
</evidence>
<feature type="region of interest" description="Disordered" evidence="16">
    <location>
        <begin position="105"/>
        <end position="145"/>
    </location>
</feature>
<evidence type="ECO:0000256" key="9">
    <source>
        <dbReference type="ARBA" id="ARBA00023136"/>
    </source>
</evidence>
<feature type="region of interest" description="Disordered" evidence="16">
    <location>
        <begin position="1229"/>
        <end position="1252"/>
    </location>
</feature>
<dbReference type="InterPro" id="IPR045120">
    <property type="entry name" value="Suco/Slp1-like"/>
</dbReference>
<evidence type="ECO:0000256" key="16">
    <source>
        <dbReference type="SAM" id="MobiDB-lite"/>
    </source>
</evidence>
<reference evidence="19" key="1">
    <citation type="submission" date="2021-04" db="EMBL/GenBank/DDBJ databases">
        <authorList>
            <consortium name="Wellcome Sanger Institute Data Sharing"/>
        </authorList>
    </citation>
    <scope>NUCLEOTIDE SEQUENCE [LARGE SCALE GENOMIC DNA]</scope>
</reference>
<dbReference type="FunFam" id="2.60.120.260:FF:000024">
    <property type="entry name" value="SUN domain containing ossification factor"/>
    <property type="match status" value="1"/>
</dbReference>
<feature type="compositionally biased region" description="Pro residues" evidence="16">
    <location>
        <begin position="942"/>
        <end position="957"/>
    </location>
</feature>
<feature type="compositionally biased region" description="Polar residues" evidence="16">
    <location>
        <begin position="827"/>
        <end position="841"/>
    </location>
</feature>
<proteinExistence type="predicted"/>
<evidence type="ECO:0000256" key="8">
    <source>
        <dbReference type="ARBA" id="ARBA00023054"/>
    </source>
</evidence>
<dbReference type="OMA" id="ERINCYE"/>
<keyword evidence="5" id="KW-0256">Endoplasmic reticulum</keyword>
<keyword evidence="7" id="KW-1133">Transmembrane helix</keyword>
<evidence type="ECO:0000256" key="11">
    <source>
        <dbReference type="ARBA" id="ARBA00034697"/>
    </source>
</evidence>